<dbReference type="Gene3D" id="3.30.70.2970">
    <property type="entry name" value="Protein of unknown function (DUF541), domain 2"/>
    <property type="match status" value="1"/>
</dbReference>
<reference evidence="2 3" key="1">
    <citation type="submission" date="2018-06" db="EMBL/GenBank/DDBJ databases">
        <authorList>
            <consortium name="Pathogen Informatics"/>
            <person name="Doyle S."/>
        </authorList>
    </citation>
    <scope>NUCLEOTIDE SEQUENCE [LARGE SCALE GENOMIC DNA]</scope>
    <source>
        <strain evidence="2 3">NCTC1659</strain>
    </source>
</reference>
<accession>A0A1V4AYV8</accession>
<name>A0A1V4AYV8_9PAST</name>
<evidence type="ECO:0000313" key="2">
    <source>
        <dbReference type="EMBL" id="STO59394.1"/>
    </source>
</evidence>
<gene>
    <name evidence="2" type="ORF">NCTC1659_00643</name>
</gene>
<evidence type="ECO:0000256" key="1">
    <source>
        <dbReference type="SAM" id="SignalP"/>
    </source>
</evidence>
<evidence type="ECO:0000313" key="3">
    <source>
        <dbReference type="Proteomes" id="UP000254329"/>
    </source>
</evidence>
<keyword evidence="3" id="KW-1185">Reference proteome</keyword>
<dbReference type="Gene3D" id="3.30.110.170">
    <property type="entry name" value="Protein of unknown function (DUF541), domain 1"/>
    <property type="match status" value="1"/>
</dbReference>
<proteinExistence type="predicted"/>
<dbReference type="AlphaFoldDB" id="A0A1V4AYV8"/>
<dbReference type="GO" id="GO:0006974">
    <property type="term" value="P:DNA damage response"/>
    <property type="evidence" value="ECO:0007669"/>
    <property type="project" value="TreeGrafter"/>
</dbReference>
<feature type="chain" id="PRO_5030036214" evidence="1">
    <location>
        <begin position="20"/>
        <end position="233"/>
    </location>
</feature>
<keyword evidence="1" id="KW-0732">Signal</keyword>
<dbReference type="Pfam" id="PF04402">
    <property type="entry name" value="SIMPL"/>
    <property type="match status" value="1"/>
</dbReference>
<dbReference type="PANTHER" id="PTHR34387">
    <property type="entry name" value="SLR1258 PROTEIN"/>
    <property type="match status" value="1"/>
</dbReference>
<dbReference type="InterPro" id="IPR052022">
    <property type="entry name" value="26kDa_periplasmic_antigen"/>
</dbReference>
<sequence length="233" mass="26027">MKLKHLTLALCALPLSAMSTDTTNIISFSTEITQEVQRDVLQIMLFTQMEHENLATLNKTINEKINQALKIVNKQSAVNILENSRNTHVRYSSSGKNNGKQNGWISRAQLVLESQDTEALSKILSELGGILAIDNVSSNLSNAKLQTLEDEMLKGALKKFEHKAQLIQTGLQAKGYKIVDLNVQSISGQYQPQPRMYAASYAKEMNDSDYTQLETGKTNVKTRIDARIELIKD</sequence>
<dbReference type="PANTHER" id="PTHR34387:SF1">
    <property type="entry name" value="PERIPLASMIC IMMUNOGENIC PROTEIN"/>
    <property type="match status" value="1"/>
</dbReference>
<dbReference type="STRING" id="733.B0186_10360"/>
<dbReference type="RefSeq" id="WP_078219290.1">
    <property type="nucleotide sequence ID" value="NZ_MUXZ01000042.1"/>
</dbReference>
<organism evidence="2 3">
    <name type="scientific">Canicola haemoglobinophilus</name>
    <dbReference type="NCBI Taxonomy" id="733"/>
    <lineage>
        <taxon>Bacteria</taxon>
        <taxon>Pseudomonadati</taxon>
        <taxon>Pseudomonadota</taxon>
        <taxon>Gammaproteobacteria</taxon>
        <taxon>Pasteurellales</taxon>
        <taxon>Pasteurellaceae</taxon>
        <taxon>Canicola</taxon>
    </lineage>
</organism>
<feature type="signal peptide" evidence="1">
    <location>
        <begin position="1"/>
        <end position="19"/>
    </location>
</feature>
<dbReference type="EMBL" id="UGHF01000001">
    <property type="protein sequence ID" value="STO59394.1"/>
    <property type="molecule type" value="Genomic_DNA"/>
</dbReference>
<dbReference type="Proteomes" id="UP000254329">
    <property type="component" value="Unassembled WGS sequence"/>
</dbReference>
<protein>
    <submittedName>
        <fullName evidence="2">Periplasmic/secreted protein</fullName>
    </submittedName>
</protein>
<dbReference type="InterPro" id="IPR007497">
    <property type="entry name" value="SIMPL/DUF541"/>
</dbReference>